<dbReference type="InterPro" id="IPR007630">
    <property type="entry name" value="RNA_pol_sigma70_r4"/>
</dbReference>
<dbReference type="SUPFAM" id="SSF88659">
    <property type="entry name" value="Sigma3 and sigma4 domains of RNA polymerase sigma factors"/>
    <property type="match status" value="2"/>
</dbReference>
<dbReference type="GO" id="GO:0003677">
    <property type="term" value="F:DNA binding"/>
    <property type="evidence" value="ECO:0007669"/>
    <property type="project" value="UniProtKB-KW"/>
</dbReference>
<evidence type="ECO:0000256" key="4">
    <source>
        <dbReference type="ARBA" id="ARBA00023163"/>
    </source>
</evidence>
<dbReference type="PANTHER" id="PTHR30385:SF4">
    <property type="entry name" value="RNA POLYMERASE SIGMA-E FACTOR"/>
    <property type="match status" value="1"/>
</dbReference>
<dbReference type="CDD" id="cd06171">
    <property type="entry name" value="Sigma70_r4"/>
    <property type="match status" value="1"/>
</dbReference>
<dbReference type="Pfam" id="PF04545">
    <property type="entry name" value="Sigma70_r4"/>
    <property type="match status" value="1"/>
</dbReference>
<keyword evidence="3" id="KW-0238">DNA-binding</keyword>
<dbReference type="Pfam" id="PF04539">
    <property type="entry name" value="Sigma70_r3"/>
    <property type="match status" value="1"/>
</dbReference>
<comment type="caution">
    <text evidence="9">The sequence shown here is derived from an EMBL/GenBank/DDBJ whole genome shotgun (WGS) entry which is preliminary data.</text>
</comment>
<name>A0A543NIV4_9ACTN</name>
<dbReference type="NCBIfam" id="TIGR02937">
    <property type="entry name" value="sigma70-ECF"/>
    <property type="match status" value="1"/>
</dbReference>
<evidence type="ECO:0000256" key="3">
    <source>
        <dbReference type="ARBA" id="ARBA00023125"/>
    </source>
</evidence>
<dbReference type="InterPro" id="IPR007624">
    <property type="entry name" value="RNA_pol_sigma70_r3"/>
</dbReference>
<dbReference type="InterPro" id="IPR013325">
    <property type="entry name" value="RNA_pol_sigma_r2"/>
</dbReference>
<evidence type="ECO:0000259" key="6">
    <source>
        <dbReference type="Pfam" id="PF04539"/>
    </source>
</evidence>
<keyword evidence="2" id="KW-0731">Sigma factor</keyword>
<dbReference type="InterPro" id="IPR013324">
    <property type="entry name" value="RNA_pol_sigma_r3/r4-like"/>
</dbReference>
<dbReference type="InterPro" id="IPR014284">
    <property type="entry name" value="RNA_pol_sigma-70_dom"/>
</dbReference>
<feature type="compositionally biased region" description="Polar residues" evidence="5">
    <location>
        <begin position="1"/>
        <end position="23"/>
    </location>
</feature>
<dbReference type="InterPro" id="IPR007627">
    <property type="entry name" value="RNA_pol_sigma70_r2"/>
</dbReference>
<feature type="domain" description="RNA polymerase sigma-70 region 4" evidence="8">
    <location>
        <begin position="224"/>
        <end position="273"/>
    </location>
</feature>
<dbReference type="Pfam" id="PF04542">
    <property type="entry name" value="Sigma70_r2"/>
    <property type="match status" value="1"/>
</dbReference>
<evidence type="ECO:0000256" key="2">
    <source>
        <dbReference type="ARBA" id="ARBA00023082"/>
    </source>
</evidence>
<dbReference type="Proteomes" id="UP000317422">
    <property type="component" value="Unassembled WGS sequence"/>
</dbReference>
<protein>
    <submittedName>
        <fullName evidence="9">RNA polymerase sigma-37 (RpsB/SigB) subunit</fullName>
    </submittedName>
</protein>
<evidence type="ECO:0000313" key="10">
    <source>
        <dbReference type="Proteomes" id="UP000317422"/>
    </source>
</evidence>
<evidence type="ECO:0000256" key="1">
    <source>
        <dbReference type="ARBA" id="ARBA00023015"/>
    </source>
</evidence>
<organism evidence="9 10">
    <name type="scientific">Haloactinospora alba</name>
    <dbReference type="NCBI Taxonomy" id="405555"/>
    <lineage>
        <taxon>Bacteria</taxon>
        <taxon>Bacillati</taxon>
        <taxon>Actinomycetota</taxon>
        <taxon>Actinomycetes</taxon>
        <taxon>Streptosporangiales</taxon>
        <taxon>Nocardiopsidaceae</taxon>
        <taxon>Haloactinospora</taxon>
    </lineage>
</organism>
<dbReference type="PRINTS" id="PR00046">
    <property type="entry name" value="SIGMA70FCT"/>
</dbReference>
<sequence>MSTPNALRNPTTTVPSQPRSNGTRRSDEEYYAKTRRLFHDLRMTDCGTPHRTRIYQELVELHVPVVRRIARQYRHRGEPEEDLKQVAMVGLIQAIRNFDPDYGKEFISYALPMMTGEVKRHFRDRTWTVRVPRKHQEKRSELNRVTASFSQEYGRSPTVSEIAARLELSTEQTLELIDAASAYSALSLDVPYGSDEEDKTLGDTLGEYDSELENVTDRATLRSALAELPPRDRRILLLRFAGNKTQAQIAERVGLSQMHVSRTLSATLAELRKKLVTEM</sequence>
<evidence type="ECO:0000259" key="8">
    <source>
        <dbReference type="Pfam" id="PF04545"/>
    </source>
</evidence>
<dbReference type="SUPFAM" id="SSF88946">
    <property type="entry name" value="Sigma2 domain of RNA polymerase sigma factors"/>
    <property type="match status" value="1"/>
</dbReference>
<dbReference type="AlphaFoldDB" id="A0A543NIV4"/>
<dbReference type="GO" id="GO:0006352">
    <property type="term" value="P:DNA-templated transcription initiation"/>
    <property type="evidence" value="ECO:0007669"/>
    <property type="project" value="InterPro"/>
</dbReference>
<dbReference type="GO" id="GO:0016987">
    <property type="term" value="F:sigma factor activity"/>
    <property type="evidence" value="ECO:0007669"/>
    <property type="project" value="UniProtKB-KW"/>
</dbReference>
<feature type="domain" description="RNA polymerase sigma-70 region 3" evidence="6">
    <location>
        <begin position="137"/>
        <end position="209"/>
    </location>
</feature>
<keyword evidence="10" id="KW-1185">Reference proteome</keyword>
<dbReference type="InterPro" id="IPR036388">
    <property type="entry name" value="WH-like_DNA-bd_sf"/>
</dbReference>
<dbReference type="EMBL" id="VFQC01000001">
    <property type="protein sequence ID" value="TQN31769.1"/>
    <property type="molecule type" value="Genomic_DNA"/>
</dbReference>
<reference evidence="9 10" key="1">
    <citation type="submission" date="2019-06" db="EMBL/GenBank/DDBJ databases">
        <title>Sequencing the genomes of 1000 actinobacteria strains.</title>
        <authorList>
            <person name="Klenk H.-P."/>
        </authorList>
    </citation>
    <scope>NUCLEOTIDE SEQUENCE [LARGE SCALE GENOMIC DNA]</scope>
    <source>
        <strain evidence="9 10">DSM 45015</strain>
    </source>
</reference>
<dbReference type="Gene3D" id="1.20.120.1810">
    <property type="match status" value="1"/>
</dbReference>
<evidence type="ECO:0000259" key="7">
    <source>
        <dbReference type="Pfam" id="PF04542"/>
    </source>
</evidence>
<dbReference type="InterPro" id="IPR014322">
    <property type="entry name" value="RNA_pol_sigma-B/F/G"/>
</dbReference>
<feature type="region of interest" description="Disordered" evidence="5">
    <location>
        <begin position="1"/>
        <end position="28"/>
    </location>
</feature>
<dbReference type="PANTHER" id="PTHR30385">
    <property type="entry name" value="SIGMA FACTOR F FLAGELLAR"/>
    <property type="match status" value="1"/>
</dbReference>
<keyword evidence="4" id="KW-0804">Transcription</keyword>
<proteinExistence type="predicted"/>
<evidence type="ECO:0000256" key="5">
    <source>
        <dbReference type="SAM" id="MobiDB-lite"/>
    </source>
</evidence>
<keyword evidence="1" id="KW-0805">Transcription regulation</keyword>
<accession>A0A543NIV4</accession>
<dbReference type="InterPro" id="IPR000943">
    <property type="entry name" value="RNA_pol_sigma70"/>
</dbReference>
<gene>
    <name evidence="9" type="ORF">FHX37_1690</name>
</gene>
<dbReference type="NCBIfam" id="TIGR02980">
    <property type="entry name" value="SigBFG"/>
    <property type="match status" value="1"/>
</dbReference>
<dbReference type="Gene3D" id="1.10.10.10">
    <property type="entry name" value="Winged helix-like DNA-binding domain superfamily/Winged helix DNA-binding domain"/>
    <property type="match status" value="2"/>
</dbReference>
<evidence type="ECO:0000313" key="9">
    <source>
        <dbReference type="EMBL" id="TQN31769.1"/>
    </source>
</evidence>
<feature type="domain" description="RNA polymerase sigma-70 region 2" evidence="7">
    <location>
        <begin position="58"/>
        <end position="128"/>
    </location>
</feature>